<sequence length="454" mass="50536">MTPARVVFICCAVLLAAAAAAASSSTAAGITRADFPPEFIFGAGSSAYQVEGAFAEDGRKPSIWDTFSHSGYSVDGATGDEDVKLLQEMGVDAYRMSISWSRLIPDGRGAVNPKGLEYYNNLIDELLSHGIQPHVTIYHFDFPQALQDEYNGILSPRFVEDFTAYADVCFKNFGDRVKHWSTVNEPNIEPIGGYDQGILPPRRCSFPFGVLSCDNGNSTTEPYIVAHHLLLAHSSAVSLYREKYQATQGGQIGLTLLGWWYEPGTQDPEDVAAAARMNDFHIGWYMHPLVYGDYPPVMRKNVGSRLPSFTAEESKRVLGSYDFVGFNHYVAIFVRADLSKLDQSLRDYMGDAAVKYDLPFLKSNNEFPLGLRSDFMTSTPWALKKMLNHLQEKYKNPIYLFGYRLRFGLYGVDFASPERTRYQRHSARWYAGFLRGGELRPAAAALAGGGAYSQ</sequence>
<dbReference type="AlphaFoldDB" id="A0A0E0B559"/>
<dbReference type="GO" id="GO:0033907">
    <property type="term" value="F:beta-D-fucosidase activity"/>
    <property type="evidence" value="ECO:0007669"/>
    <property type="project" value="UniProtKB-ARBA"/>
</dbReference>
<dbReference type="GO" id="GO:0008422">
    <property type="term" value="F:beta-glucosidase activity"/>
    <property type="evidence" value="ECO:0007669"/>
    <property type="project" value="UniProtKB-ARBA"/>
</dbReference>
<dbReference type="InterPro" id="IPR017853">
    <property type="entry name" value="GH"/>
</dbReference>
<dbReference type="HOGENOM" id="CLU_001859_1_0_1"/>
<evidence type="ECO:0000256" key="4">
    <source>
        <dbReference type="RuleBase" id="RU003690"/>
    </source>
</evidence>
<dbReference type="Proteomes" id="UP000026961">
    <property type="component" value="Chromosome 9"/>
</dbReference>
<evidence type="ECO:0000313" key="7">
    <source>
        <dbReference type="Proteomes" id="UP000026961"/>
    </source>
</evidence>
<dbReference type="Gene3D" id="3.20.20.80">
    <property type="entry name" value="Glycosidases"/>
    <property type="match status" value="2"/>
</dbReference>
<name>A0A0E0B559_9ORYZ</name>
<feature type="chain" id="PRO_5002354322" description="4-hydroxy-7-methoxy-3-oxo-3,4-dihydro-2H-1,4-benzoxazin-2-yl glucosidebeta-D-glucosidase" evidence="5">
    <location>
        <begin position="23"/>
        <end position="454"/>
    </location>
</feature>
<dbReference type="PROSITE" id="PS00653">
    <property type="entry name" value="GLYCOSYL_HYDROL_F1_2"/>
    <property type="match status" value="1"/>
</dbReference>
<evidence type="ECO:0000256" key="2">
    <source>
        <dbReference type="ARBA" id="ARBA00022801"/>
    </source>
</evidence>
<evidence type="ECO:0008006" key="8">
    <source>
        <dbReference type="Google" id="ProtNLM"/>
    </source>
</evidence>
<dbReference type="Pfam" id="PF00232">
    <property type="entry name" value="Glyco_hydro_1"/>
    <property type="match status" value="1"/>
</dbReference>
<organism evidence="6">
    <name type="scientific">Oryza glumipatula</name>
    <dbReference type="NCBI Taxonomy" id="40148"/>
    <lineage>
        <taxon>Eukaryota</taxon>
        <taxon>Viridiplantae</taxon>
        <taxon>Streptophyta</taxon>
        <taxon>Embryophyta</taxon>
        <taxon>Tracheophyta</taxon>
        <taxon>Spermatophyta</taxon>
        <taxon>Magnoliopsida</taxon>
        <taxon>Liliopsida</taxon>
        <taxon>Poales</taxon>
        <taxon>Poaceae</taxon>
        <taxon>BOP clade</taxon>
        <taxon>Oryzoideae</taxon>
        <taxon>Oryzeae</taxon>
        <taxon>Oryzinae</taxon>
        <taxon>Oryza</taxon>
    </lineage>
</organism>
<evidence type="ECO:0000313" key="6">
    <source>
        <dbReference type="EnsemblPlants" id="OGLUM09G16630.2"/>
    </source>
</evidence>
<dbReference type="GO" id="GO:0004565">
    <property type="term" value="F:beta-galactosidase activity"/>
    <property type="evidence" value="ECO:0007669"/>
    <property type="project" value="UniProtKB-ARBA"/>
</dbReference>
<dbReference type="EnsemblPlants" id="OGLUM09G16630.2">
    <property type="protein sequence ID" value="OGLUM09G16630.2"/>
    <property type="gene ID" value="OGLUM09G16630"/>
</dbReference>
<evidence type="ECO:0000256" key="5">
    <source>
        <dbReference type="SAM" id="SignalP"/>
    </source>
</evidence>
<evidence type="ECO:0000256" key="3">
    <source>
        <dbReference type="ARBA" id="ARBA00023180"/>
    </source>
</evidence>
<keyword evidence="2" id="KW-0378">Hydrolase</keyword>
<keyword evidence="7" id="KW-1185">Reference proteome</keyword>
<dbReference type="Gramene" id="OGLUM09G16630.2">
    <property type="protein sequence ID" value="OGLUM09G16630.2"/>
    <property type="gene ID" value="OGLUM09G16630"/>
</dbReference>
<dbReference type="GO" id="GO:0005975">
    <property type="term" value="P:carbohydrate metabolic process"/>
    <property type="evidence" value="ECO:0007669"/>
    <property type="project" value="InterPro"/>
</dbReference>
<dbReference type="SUPFAM" id="SSF51445">
    <property type="entry name" value="(Trans)glycosidases"/>
    <property type="match status" value="1"/>
</dbReference>
<reference evidence="6" key="2">
    <citation type="submission" date="2018-05" db="EMBL/GenBank/DDBJ databases">
        <title>OgluRS3 (Oryza glumaepatula Reference Sequence Version 3).</title>
        <authorList>
            <person name="Zhang J."/>
            <person name="Kudrna D."/>
            <person name="Lee S."/>
            <person name="Talag J."/>
            <person name="Welchert J."/>
            <person name="Wing R.A."/>
        </authorList>
    </citation>
    <scope>NUCLEOTIDE SEQUENCE [LARGE SCALE GENOMIC DNA]</scope>
</reference>
<keyword evidence="3" id="KW-0325">Glycoprotein</keyword>
<feature type="signal peptide" evidence="5">
    <location>
        <begin position="1"/>
        <end position="22"/>
    </location>
</feature>
<dbReference type="PANTHER" id="PTHR10353:SF317">
    <property type="entry name" value="BETA-GLUCOSIDASE 31"/>
    <property type="match status" value="1"/>
</dbReference>
<keyword evidence="5" id="KW-0732">Signal</keyword>
<dbReference type="FunFam" id="3.20.20.80:FF:000022">
    <property type="entry name" value="Beta-glucosidase 11"/>
    <property type="match status" value="1"/>
</dbReference>
<dbReference type="InterPro" id="IPR033132">
    <property type="entry name" value="GH_1_N_CS"/>
</dbReference>
<dbReference type="InterPro" id="IPR001360">
    <property type="entry name" value="Glyco_hydro_1"/>
</dbReference>
<evidence type="ECO:0000256" key="1">
    <source>
        <dbReference type="ARBA" id="ARBA00010838"/>
    </source>
</evidence>
<protein>
    <recommendedName>
        <fullName evidence="8">4-hydroxy-7-methoxy-3-oxo-3,4-dihydro-2H-1,4-benzoxazin-2-yl glucosidebeta-D-glucosidase</fullName>
    </recommendedName>
</protein>
<comment type="similarity">
    <text evidence="1 4">Belongs to the glycosyl hydrolase 1 family.</text>
</comment>
<proteinExistence type="inferred from homology"/>
<dbReference type="PANTHER" id="PTHR10353">
    <property type="entry name" value="GLYCOSYL HYDROLASE"/>
    <property type="match status" value="1"/>
</dbReference>
<accession>A0A0E0B559</accession>
<reference evidence="6" key="1">
    <citation type="submission" date="2015-04" db="UniProtKB">
        <authorList>
            <consortium name="EnsemblPlants"/>
        </authorList>
    </citation>
    <scope>IDENTIFICATION</scope>
</reference>